<dbReference type="AlphaFoldDB" id="A0A1J5Q4M9"/>
<proteinExistence type="predicted"/>
<organism evidence="2">
    <name type="scientific">mine drainage metagenome</name>
    <dbReference type="NCBI Taxonomy" id="410659"/>
    <lineage>
        <taxon>unclassified sequences</taxon>
        <taxon>metagenomes</taxon>
        <taxon>ecological metagenomes</taxon>
    </lineage>
</organism>
<evidence type="ECO:0000256" key="1">
    <source>
        <dbReference type="SAM" id="Phobius"/>
    </source>
</evidence>
<feature type="transmembrane region" description="Helical" evidence="1">
    <location>
        <begin position="152"/>
        <end position="171"/>
    </location>
</feature>
<accession>A0A1J5Q4M9</accession>
<name>A0A1J5Q4M9_9ZZZZ</name>
<protein>
    <submittedName>
        <fullName evidence="2">Hydrogenase 4 subunit B</fullName>
    </submittedName>
</protein>
<reference evidence="2" key="1">
    <citation type="submission" date="2016-10" db="EMBL/GenBank/DDBJ databases">
        <title>Sequence of Gallionella enrichment culture.</title>
        <authorList>
            <person name="Poehlein A."/>
            <person name="Muehling M."/>
            <person name="Daniel R."/>
        </authorList>
    </citation>
    <scope>NUCLEOTIDE SEQUENCE</scope>
</reference>
<comment type="caution">
    <text evidence="2">The sequence shown here is derived from an EMBL/GenBank/DDBJ whole genome shotgun (WGS) entry which is preliminary data.</text>
</comment>
<keyword evidence="1" id="KW-0812">Transmembrane</keyword>
<keyword evidence="1" id="KW-0472">Membrane</keyword>
<evidence type="ECO:0000313" key="2">
    <source>
        <dbReference type="EMBL" id="OIQ78630.1"/>
    </source>
</evidence>
<feature type="transmembrane region" description="Helical" evidence="1">
    <location>
        <begin position="20"/>
        <end position="39"/>
    </location>
</feature>
<gene>
    <name evidence="2" type="ORF">GALL_396630</name>
</gene>
<sequence length="173" mass="18804">MGLTCRSSLFADFSALSPSLLWIVIPGYMAIIATLAIALSGRRFLHVRRVPPWTSGSRGVPGNRGYTSYVYANPIRKVLASLLMTRTGLRHDELKGGADVGPQNAGARSARLGYTVDVVDVVERYLYGPLLPSFLAVVRTARRLQSGRLDAYMAYMLIALLAIIAVVTVLANH</sequence>
<dbReference type="EMBL" id="MLJW01001367">
    <property type="protein sequence ID" value="OIQ78630.1"/>
    <property type="molecule type" value="Genomic_DNA"/>
</dbReference>
<keyword evidence="1" id="KW-1133">Transmembrane helix</keyword>